<dbReference type="RefSeq" id="WP_008603689.1">
    <property type="nucleotide sequence ID" value="NZ_AMRV01000012.1"/>
</dbReference>
<organism evidence="2 3">
    <name type="scientific">Pacificimonas flava</name>
    <dbReference type="NCBI Taxonomy" id="1234595"/>
    <lineage>
        <taxon>Bacteria</taxon>
        <taxon>Pseudomonadati</taxon>
        <taxon>Pseudomonadota</taxon>
        <taxon>Alphaproteobacteria</taxon>
        <taxon>Sphingomonadales</taxon>
        <taxon>Sphingosinicellaceae</taxon>
        <taxon>Pacificimonas</taxon>
    </lineage>
</organism>
<name>M2TJV4_9SPHN</name>
<protein>
    <submittedName>
        <fullName evidence="2">DNA helicase related protein</fullName>
    </submittedName>
</protein>
<dbReference type="EMBL" id="AMRV01000012">
    <property type="protein sequence ID" value="EMD81936.1"/>
    <property type="molecule type" value="Genomic_DNA"/>
</dbReference>
<sequence length="704" mass="77704">MKLVAHEDEPRFNMTLLELLKQDFGLIIGGLDGELPKDESGTDVAGIWTQIRRAITNSPGFEVREQVTLGIFSFSKYLMWKDLVDRRELLKENRVVRHLIERGTEPFESKGPLPEPRSFDQDVDPVDLYAPLPSDSSQLAAIVASGQGHDFVLDGPPGTGKSQTIANMIAQNLALGRRVLFVSEKRAALDVVYRRLEQTGLGDFCLELHSHKSAKIEVLRQLERAWNARGALSQQEWIDKTSELKALRDELNGFAAALHHRHPCGLTVHDAVWRVVRDDDGALPDFTWPERTEHSDAEMKAMREVVRSLELTFAGLRTLPDLLMTHVEASNWSNAWQSRLLAATRNLRDASEKLERAAKTAARASGLGADVHGPADANRVLTLCRAICETAGLDLAFAFRPGQTEIISALRQQAAAVREWRARRAQLSTEYSSPAEIENVAGALAREWEEAQEKFVLLRFFAMRGCKQRMAELGRAAGEIDPSIDLPIFAEMAPLHARVRELDEAIEGVPASKGLDTDPDRLERLAEAGERIRTVARSQARDPEEFDSLVGILRTAVVDANEMAAHDGPVGVASQALSDSVDGFQEAQEAFLEASAANVLPGQFQLISQLCDEIEAHGVQLNALCQWNGARDQATALGLSPMAARVCNGLPQGEAVPLFEAAYAKWFAPWAIDAEPRLAGFHALTHENKIQHFSAEGTNKWSFP</sequence>
<dbReference type="PATRIC" id="fig|1234595.3.peg.2726"/>
<dbReference type="SUPFAM" id="SSF52540">
    <property type="entry name" value="P-loop containing nucleoside triphosphate hydrolases"/>
    <property type="match status" value="1"/>
</dbReference>
<dbReference type="Proteomes" id="UP000011717">
    <property type="component" value="Unassembled WGS sequence"/>
</dbReference>
<keyword evidence="2" id="KW-0067">ATP-binding</keyword>
<dbReference type="InterPro" id="IPR027417">
    <property type="entry name" value="P-loop_NTPase"/>
</dbReference>
<reference evidence="2 3" key="1">
    <citation type="journal article" date="2013" name="Genome Announc.">
        <title>Draft Genome Sequence of Strain JLT2015T, Belonging to the Family Sphingomonadaceae of the Alphaproteobacteria.</title>
        <authorList>
            <person name="Tang K."/>
            <person name="Liu K."/>
            <person name="Li S."/>
            <person name="Jiao N."/>
        </authorList>
    </citation>
    <scope>NUCLEOTIDE SEQUENCE [LARGE SCALE GENOMIC DNA]</scope>
    <source>
        <strain evidence="2 3">JLT2015</strain>
    </source>
</reference>
<dbReference type="OrthoDB" id="9757917at2"/>
<keyword evidence="3" id="KW-1185">Reference proteome</keyword>
<gene>
    <name evidence="2" type="ORF">C725_2725</name>
</gene>
<dbReference type="Pfam" id="PF13086">
    <property type="entry name" value="AAA_11"/>
    <property type="match status" value="1"/>
</dbReference>
<evidence type="ECO:0000259" key="1">
    <source>
        <dbReference type="Pfam" id="PF13086"/>
    </source>
</evidence>
<feature type="domain" description="DNA2/NAM7 helicase helicase" evidence="1">
    <location>
        <begin position="135"/>
        <end position="215"/>
    </location>
</feature>
<proteinExistence type="predicted"/>
<keyword evidence="2" id="KW-0547">Nucleotide-binding</keyword>
<accession>M2TJV4</accession>
<evidence type="ECO:0000313" key="3">
    <source>
        <dbReference type="Proteomes" id="UP000011717"/>
    </source>
</evidence>
<dbReference type="Gene3D" id="3.40.50.300">
    <property type="entry name" value="P-loop containing nucleotide triphosphate hydrolases"/>
    <property type="match status" value="1"/>
</dbReference>
<evidence type="ECO:0000313" key="2">
    <source>
        <dbReference type="EMBL" id="EMD81936.1"/>
    </source>
</evidence>
<dbReference type="GO" id="GO:0004386">
    <property type="term" value="F:helicase activity"/>
    <property type="evidence" value="ECO:0007669"/>
    <property type="project" value="UniProtKB-KW"/>
</dbReference>
<dbReference type="InterPro" id="IPR041677">
    <property type="entry name" value="DNA2/NAM7_AAA_11"/>
</dbReference>
<keyword evidence="2" id="KW-0347">Helicase</keyword>
<comment type="caution">
    <text evidence="2">The sequence shown here is derived from an EMBL/GenBank/DDBJ whole genome shotgun (WGS) entry which is preliminary data.</text>
</comment>
<keyword evidence="2" id="KW-0378">Hydrolase</keyword>
<dbReference type="AlphaFoldDB" id="M2TJV4"/>